<proteinExistence type="predicted"/>
<protein>
    <submittedName>
        <fullName evidence="2">Uncharacterized protein</fullName>
    </submittedName>
</protein>
<gene>
    <name evidence="2" type="ORF">TCAL_14922</name>
</gene>
<comment type="caution">
    <text evidence="2">The sequence shown here is derived from an EMBL/GenBank/DDBJ whole genome shotgun (WGS) entry which is preliminary data.</text>
</comment>
<feature type="signal peptide" evidence="1">
    <location>
        <begin position="1"/>
        <end position="19"/>
    </location>
</feature>
<evidence type="ECO:0000313" key="3">
    <source>
        <dbReference type="Proteomes" id="UP000318571"/>
    </source>
</evidence>
<sequence>MKFLLLGLSFLILVVVVATTPLGRSRYHAYHVINKPKVKRRLFVWPNSYHDIPRYRYPYYDHSGTGKLVYGFGDSDLYHYSIFNPLEGYFR</sequence>
<dbReference type="EMBL" id="VCGU01000459">
    <property type="protein sequence ID" value="TRY61013.1"/>
    <property type="molecule type" value="Genomic_DNA"/>
</dbReference>
<evidence type="ECO:0000256" key="1">
    <source>
        <dbReference type="SAM" id="SignalP"/>
    </source>
</evidence>
<organism evidence="2 3">
    <name type="scientific">Tigriopus californicus</name>
    <name type="common">Marine copepod</name>
    <dbReference type="NCBI Taxonomy" id="6832"/>
    <lineage>
        <taxon>Eukaryota</taxon>
        <taxon>Metazoa</taxon>
        <taxon>Ecdysozoa</taxon>
        <taxon>Arthropoda</taxon>
        <taxon>Crustacea</taxon>
        <taxon>Multicrustacea</taxon>
        <taxon>Hexanauplia</taxon>
        <taxon>Copepoda</taxon>
        <taxon>Harpacticoida</taxon>
        <taxon>Harpacticidae</taxon>
        <taxon>Tigriopus</taxon>
    </lineage>
</organism>
<accession>A0A553N6J2</accession>
<dbReference type="AlphaFoldDB" id="A0A553N6J2"/>
<keyword evidence="3" id="KW-1185">Reference proteome</keyword>
<name>A0A553N6J2_TIGCA</name>
<dbReference type="Proteomes" id="UP000318571">
    <property type="component" value="Chromosome 8"/>
</dbReference>
<dbReference type="OMA" id="HAYHVIN"/>
<keyword evidence="1" id="KW-0732">Signal</keyword>
<feature type="chain" id="PRO_5022112568" evidence="1">
    <location>
        <begin position="20"/>
        <end position="91"/>
    </location>
</feature>
<evidence type="ECO:0000313" key="2">
    <source>
        <dbReference type="EMBL" id="TRY61013.1"/>
    </source>
</evidence>
<reference evidence="2 3" key="1">
    <citation type="journal article" date="2018" name="Nat. Ecol. Evol.">
        <title>Genomic signatures of mitonuclear coevolution across populations of Tigriopus californicus.</title>
        <authorList>
            <person name="Barreto F.S."/>
            <person name="Watson E.T."/>
            <person name="Lima T.G."/>
            <person name="Willett C.S."/>
            <person name="Edmands S."/>
            <person name="Li W."/>
            <person name="Burton R.S."/>
        </authorList>
    </citation>
    <scope>NUCLEOTIDE SEQUENCE [LARGE SCALE GENOMIC DNA]</scope>
    <source>
        <strain evidence="2 3">San Diego</strain>
    </source>
</reference>